<dbReference type="SMR" id="A6H2J1"/>
<dbReference type="InterPro" id="IPR000055">
    <property type="entry name" value="Restrct_endonuc_typeI_TRD"/>
</dbReference>
<sequence>MITRDNLKDLLLQLGFEQKGNVFSKEFPAIDAYLRVDFHKEKLIYPEDKGFKINEQQICNFKAKENFVVFECVHRLFEKGYKPQHIELEPRWQVGHGASGGRADILIRDNDGKPLLIIECKTWGDEFNNAWKDTLNGKGQLFTYAHQERSTQYLCLYASGLEDGVLKYVSHIIAVRDNDDILKRKAAENPPTYREADSAKGLYEVWKRTYDADYATRGIFEPDVQPYQIGKAKYTVADLQTVTEADIKPKYHEFATILRQHNVSGRENAFDKLVNLFLCKIVDEKHNPNDLQFYWRGIAFDTYFDLIDRLQRLYRDGMREFLKEDVTYIDDRTIRDAFKFFKNDPDATREKILDYFRRQKYFTNNDFSFLDVHNEQLFYQNAAILLKIVRMLQDIRLNGDQQNQFLGDMFEYFLDQGFKQTEGQFFTPLPVTRFIILSLPLETIFSDEQNPPKVIDYACGAGHFLTEMASQLRRLRPGQDVKFYSKFYSEFYGVEKEYRLSKVAKVSAFMYNQDEINIIYADALVRHPDIPEGAFALLVSNPPYSVKGFLETLPKTERERYELIKTVDPKSYPTNDAIEAFFLERARQLLAPHGLAAIIVPSSLLSNTDNIYTRTREILLRNFDIVALVELGNGTFGKTGTNTVTLFLRRKDDNPAPADHYRNRVNAWFNGNMDKDGVFADASLLQAYCDYIGIPLDDYRTLLQSNPSPALLDTEIFKEYRRAFDSSSEVEKLKKRKSFQKKSEDERQAELNRRFIQFAREIEREKLYYFILAYTQSCPVIVVRSPQNTEERKKFLGYEWSAAKGQEGIKYLHGSIDCIETPLFDPQKPDNPEKISTLIRRNFEGQAVSIPESLQPYATLTRLVDLLDFSRVSFDKQISLAPKKGATQVQSKWEVRKVGDVCNFEYGKGLPQNKRQPGPYPVIGSNGRVGFHNQYLVEGPAIIVGRKGTAGAVYWEDNNCWPIDTTFYVKLKASDISLRYLYLMLQELHLDKLSGGVGVPGLNRDDVYQQKIPVPPLDVQAQIVDECQAIDAEVEQAEKEVSDCYQIAKEKVQACFAQGQVTALGTLVHINRESTDPTQFSEKSFIYVDIGNVEKGTGVIDYSQVITGKDAPSRARRIAPKGSVIISTVRPNLRGFAFIDRDTADCVFSTGFAVLESKDESVLKNKSLFYAFMFSDDLMAQMIDAMGKAAYPSINQTDIENLRIRVPDVQAQEKLIQELDKLETQLQSARAVIASAPARRRAVLKKYLENA</sequence>
<keyword evidence="4" id="KW-0808">Transferase</keyword>
<dbReference type="REBASE" id="7739">
    <property type="entry name" value="TstI"/>
</dbReference>
<dbReference type="GO" id="GO:0008170">
    <property type="term" value="F:N-methyltransferase activity"/>
    <property type="evidence" value="ECO:0007669"/>
    <property type="project" value="InterPro"/>
</dbReference>
<evidence type="ECO:0000256" key="3">
    <source>
        <dbReference type="ARBA" id="ARBA00022603"/>
    </source>
</evidence>
<dbReference type="PANTHER" id="PTHR33841:SF1">
    <property type="entry name" value="DNA METHYLTRANSFERASE A"/>
    <property type="match status" value="1"/>
</dbReference>
<feature type="domain" description="DNA methylase adenine-specific" evidence="9">
    <location>
        <begin position="403"/>
        <end position="654"/>
    </location>
</feature>
<feature type="domain" description="Type I restriction modification DNA specificity" evidence="8">
    <location>
        <begin position="1109"/>
        <end position="1226"/>
    </location>
</feature>
<dbReference type="SUPFAM" id="SSF116734">
    <property type="entry name" value="DNA methylase specificity domain"/>
    <property type="match status" value="2"/>
</dbReference>
<dbReference type="CDD" id="cd16961">
    <property type="entry name" value="RMtype1_S_TRD-CR_like"/>
    <property type="match status" value="1"/>
</dbReference>
<dbReference type="GO" id="GO:0032259">
    <property type="term" value="P:methylation"/>
    <property type="evidence" value="ECO:0007669"/>
    <property type="project" value="UniProtKB-KW"/>
</dbReference>
<dbReference type="GO" id="GO:0003677">
    <property type="term" value="F:DNA binding"/>
    <property type="evidence" value="ECO:0007669"/>
    <property type="project" value="UniProtKB-KW"/>
</dbReference>
<dbReference type="InterPro" id="IPR003356">
    <property type="entry name" value="DNA_methylase_A-5"/>
</dbReference>
<accession>A6H2J1</accession>
<keyword evidence="5" id="KW-0680">Restriction system</keyword>
<comment type="catalytic activity">
    <reaction evidence="7">
        <text>a 2'-deoxyadenosine in DNA + S-adenosyl-L-methionine = an N(6)-methyl-2'-deoxyadenosine in DNA + S-adenosyl-L-homocysteine + H(+)</text>
        <dbReference type="Rhea" id="RHEA:15197"/>
        <dbReference type="Rhea" id="RHEA-COMP:12418"/>
        <dbReference type="Rhea" id="RHEA-COMP:12419"/>
        <dbReference type="ChEBI" id="CHEBI:15378"/>
        <dbReference type="ChEBI" id="CHEBI:57856"/>
        <dbReference type="ChEBI" id="CHEBI:59789"/>
        <dbReference type="ChEBI" id="CHEBI:90615"/>
        <dbReference type="ChEBI" id="CHEBI:90616"/>
        <dbReference type="EC" id="2.1.1.72"/>
    </reaction>
</comment>
<name>A6H2J1_THESC</name>
<keyword evidence="3" id="KW-0489">Methyltransferase</keyword>
<dbReference type="EC" id="2.1.1.72" evidence="2"/>
<evidence type="ECO:0000256" key="7">
    <source>
        <dbReference type="ARBA" id="ARBA00047942"/>
    </source>
</evidence>
<dbReference type="InterPro" id="IPR050953">
    <property type="entry name" value="N4_N6_ade-DNA_methylase"/>
</dbReference>
<protein>
    <recommendedName>
        <fullName evidence="2">site-specific DNA-methyltransferase (adenine-specific)</fullName>
        <ecNumber evidence="2">2.1.1.72</ecNumber>
    </recommendedName>
</protein>
<dbReference type="EMBL" id="AM410095">
    <property type="protein sequence ID" value="CAL68658.1"/>
    <property type="molecule type" value="Genomic_DNA"/>
</dbReference>
<reference evidence="10" key="1">
    <citation type="journal article" date="2007" name="Proc. Natl. Acad. Sci. U.S.A.">
        <title>Generation of DNA cleavage specificities of type II restriction endonucleases by reassortment of target recognition domains.</title>
        <authorList>
            <person name="Jurenaite-Urbanaviciene S."/>
            <person name="Serksnaite J."/>
            <person name="Kriukiene E."/>
            <person name="Giedriene J."/>
            <person name="Venclovas C."/>
            <person name="Lubys A."/>
        </authorList>
    </citation>
    <scope>NUCLEOTIDE SEQUENCE</scope>
    <source>
        <strain evidence="10">RFL1</strain>
    </source>
</reference>
<dbReference type="Pfam" id="PF02384">
    <property type="entry name" value="N6_Mtase"/>
    <property type="match status" value="1"/>
</dbReference>
<feature type="domain" description="Type I restriction modification DNA specificity" evidence="8">
    <location>
        <begin position="891"/>
        <end position="1039"/>
    </location>
</feature>
<dbReference type="SUPFAM" id="SSF53335">
    <property type="entry name" value="S-adenosyl-L-methionine-dependent methyltransferases"/>
    <property type="match status" value="1"/>
</dbReference>
<dbReference type="InterPro" id="IPR002052">
    <property type="entry name" value="DNA_methylase_N6_adenine_CS"/>
</dbReference>
<evidence type="ECO:0000259" key="8">
    <source>
        <dbReference type="Pfam" id="PF01420"/>
    </source>
</evidence>
<evidence type="ECO:0000256" key="5">
    <source>
        <dbReference type="ARBA" id="ARBA00022747"/>
    </source>
</evidence>
<dbReference type="InterPro" id="IPR029063">
    <property type="entry name" value="SAM-dependent_MTases_sf"/>
</dbReference>
<evidence type="ECO:0000259" key="9">
    <source>
        <dbReference type="Pfam" id="PF02384"/>
    </source>
</evidence>
<evidence type="ECO:0000256" key="1">
    <source>
        <dbReference type="ARBA" id="ARBA00010923"/>
    </source>
</evidence>
<dbReference type="Gene3D" id="3.90.220.20">
    <property type="entry name" value="DNA methylase specificity domains"/>
    <property type="match status" value="2"/>
</dbReference>
<dbReference type="PRINTS" id="PR00507">
    <property type="entry name" value="N12N6MTFRASE"/>
</dbReference>
<dbReference type="Pfam" id="PF01420">
    <property type="entry name" value="Methylase_S"/>
    <property type="match status" value="2"/>
</dbReference>
<dbReference type="GO" id="GO:0009307">
    <property type="term" value="P:DNA restriction-modification system"/>
    <property type="evidence" value="ECO:0007669"/>
    <property type="project" value="UniProtKB-KW"/>
</dbReference>
<gene>
    <name evidence="10" type="primary">tIRM</name>
</gene>
<dbReference type="GO" id="GO:0009007">
    <property type="term" value="F:site-specific DNA-methyltransferase (adenine-specific) activity"/>
    <property type="evidence" value="ECO:0007669"/>
    <property type="project" value="UniProtKB-EC"/>
</dbReference>
<dbReference type="Gene3D" id="3.40.50.150">
    <property type="entry name" value="Vaccinia Virus protein VP39"/>
    <property type="match status" value="1"/>
</dbReference>
<dbReference type="CDD" id="cd17267">
    <property type="entry name" value="RMtype1_S_EcoAO83I-TRD1-CR1_like"/>
    <property type="match status" value="1"/>
</dbReference>
<evidence type="ECO:0000256" key="6">
    <source>
        <dbReference type="ARBA" id="ARBA00023125"/>
    </source>
</evidence>
<comment type="similarity">
    <text evidence="1">Belongs to the type-I restriction system S methylase family.</text>
</comment>
<evidence type="ECO:0000256" key="2">
    <source>
        <dbReference type="ARBA" id="ARBA00011900"/>
    </source>
</evidence>
<keyword evidence="6" id="KW-0238">DNA-binding</keyword>
<dbReference type="PANTHER" id="PTHR33841">
    <property type="entry name" value="DNA METHYLTRANSFERASE YEEA-RELATED"/>
    <property type="match status" value="1"/>
</dbReference>
<dbReference type="AlphaFoldDB" id="A6H2J1"/>
<evidence type="ECO:0000313" key="10">
    <source>
        <dbReference type="EMBL" id="CAL68658.1"/>
    </source>
</evidence>
<dbReference type="CDD" id="cd02440">
    <property type="entry name" value="AdoMet_MTases"/>
    <property type="match status" value="1"/>
</dbReference>
<dbReference type="InterPro" id="IPR044946">
    <property type="entry name" value="Restrct_endonuc_typeI_TRD_sf"/>
</dbReference>
<proteinExistence type="inferred from homology"/>
<organism evidence="10">
    <name type="scientific">Thermus scotoductus</name>
    <dbReference type="NCBI Taxonomy" id="37636"/>
    <lineage>
        <taxon>Bacteria</taxon>
        <taxon>Thermotogati</taxon>
        <taxon>Deinococcota</taxon>
        <taxon>Deinococci</taxon>
        <taxon>Thermales</taxon>
        <taxon>Thermaceae</taxon>
        <taxon>Thermus</taxon>
    </lineage>
</organism>
<dbReference type="PROSITE" id="PS00092">
    <property type="entry name" value="N6_MTASE"/>
    <property type="match status" value="1"/>
</dbReference>
<evidence type="ECO:0000256" key="4">
    <source>
        <dbReference type="ARBA" id="ARBA00022679"/>
    </source>
</evidence>